<evidence type="ECO:0000313" key="3">
    <source>
        <dbReference type="Proteomes" id="UP000006727"/>
    </source>
</evidence>
<gene>
    <name evidence="1" type="ORF">PHYPA_010762</name>
</gene>
<dbReference type="Proteomes" id="UP000006727">
    <property type="component" value="Chromosome 7"/>
</dbReference>
<evidence type="ECO:0000313" key="1">
    <source>
        <dbReference type="EMBL" id="PNR51575.1"/>
    </source>
</evidence>
<dbReference type="InParanoid" id="A0A2K1KCR3"/>
<proteinExistence type="predicted"/>
<sequence>MKLWFLLDDAKPGSSNSNVTEDSELDDKKEMSLYIMTMSIKPGVLKNLTTFKDPQQL</sequence>
<reference evidence="1 3" key="2">
    <citation type="journal article" date="2018" name="Plant J.">
        <title>The Physcomitrella patens chromosome-scale assembly reveals moss genome structure and evolution.</title>
        <authorList>
            <person name="Lang D."/>
            <person name="Ullrich K.K."/>
            <person name="Murat F."/>
            <person name="Fuchs J."/>
            <person name="Jenkins J."/>
            <person name="Haas F.B."/>
            <person name="Piednoel M."/>
            <person name="Gundlach H."/>
            <person name="Van Bel M."/>
            <person name="Meyberg R."/>
            <person name="Vives C."/>
            <person name="Morata J."/>
            <person name="Symeonidi A."/>
            <person name="Hiss M."/>
            <person name="Muchero W."/>
            <person name="Kamisugi Y."/>
            <person name="Saleh O."/>
            <person name="Blanc G."/>
            <person name="Decker E.L."/>
            <person name="van Gessel N."/>
            <person name="Grimwood J."/>
            <person name="Hayes R.D."/>
            <person name="Graham S.W."/>
            <person name="Gunter L.E."/>
            <person name="McDaniel S.F."/>
            <person name="Hoernstein S.N.W."/>
            <person name="Larsson A."/>
            <person name="Li F.W."/>
            <person name="Perroud P.F."/>
            <person name="Phillips J."/>
            <person name="Ranjan P."/>
            <person name="Rokshar D.S."/>
            <person name="Rothfels C.J."/>
            <person name="Schneider L."/>
            <person name="Shu S."/>
            <person name="Stevenson D.W."/>
            <person name="Thummler F."/>
            <person name="Tillich M."/>
            <person name="Villarreal Aguilar J.C."/>
            <person name="Widiez T."/>
            <person name="Wong G.K."/>
            <person name="Wymore A."/>
            <person name="Zhang Y."/>
            <person name="Zimmer A.D."/>
            <person name="Quatrano R.S."/>
            <person name="Mayer K.F.X."/>
            <person name="Goodstein D."/>
            <person name="Casacuberta J.M."/>
            <person name="Vandepoele K."/>
            <person name="Reski R."/>
            <person name="Cuming A.C."/>
            <person name="Tuskan G.A."/>
            <person name="Maumus F."/>
            <person name="Salse J."/>
            <person name="Schmutz J."/>
            <person name="Rensing S.A."/>
        </authorList>
    </citation>
    <scope>NUCLEOTIDE SEQUENCE [LARGE SCALE GENOMIC DNA]</scope>
    <source>
        <strain evidence="2 3">cv. Gransden 2004</strain>
    </source>
</reference>
<evidence type="ECO:0000313" key="2">
    <source>
        <dbReference type="EnsemblPlants" id="Pp3c7_23570V3.1"/>
    </source>
</evidence>
<organism evidence="1">
    <name type="scientific">Physcomitrium patens</name>
    <name type="common">Spreading-leaved earth moss</name>
    <name type="synonym">Physcomitrella patens</name>
    <dbReference type="NCBI Taxonomy" id="3218"/>
    <lineage>
        <taxon>Eukaryota</taxon>
        <taxon>Viridiplantae</taxon>
        <taxon>Streptophyta</taxon>
        <taxon>Embryophyta</taxon>
        <taxon>Bryophyta</taxon>
        <taxon>Bryophytina</taxon>
        <taxon>Bryopsida</taxon>
        <taxon>Funariidae</taxon>
        <taxon>Funariales</taxon>
        <taxon>Funariaceae</taxon>
        <taxon>Physcomitrium</taxon>
    </lineage>
</organism>
<protein>
    <submittedName>
        <fullName evidence="1 2">Uncharacterized protein</fullName>
    </submittedName>
</protein>
<dbReference type="Gramene" id="Pp3c7_23570V3.1">
    <property type="protein sequence ID" value="Pp3c7_23570V3.1"/>
    <property type="gene ID" value="Pp3c7_23570"/>
</dbReference>
<keyword evidence="3" id="KW-1185">Reference proteome</keyword>
<dbReference type="EnsemblPlants" id="Pp3c7_23570V3.1">
    <property type="protein sequence ID" value="Pp3c7_23570V3.1"/>
    <property type="gene ID" value="Pp3c7_23570"/>
</dbReference>
<reference evidence="1 3" key="1">
    <citation type="journal article" date="2008" name="Science">
        <title>The Physcomitrella genome reveals evolutionary insights into the conquest of land by plants.</title>
        <authorList>
            <person name="Rensing S."/>
            <person name="Lang D."/>
            <person name="Zimmer A."/>
            <person name="Terry A."/>
            <person name="Salamov A."/>
            <person name="Shapiro H."/>
            <person name="Nishiyama T."/>
            <person name="Perroud P.-F."/>
            <person name="Lindquist E."/>
            <person name="Kamisugi Y."/>
            <person name="Tanahashi T."/>
            <person name="Sakakibara K."/>
            <person name="Fujita T."/>
            <person name="Oishi K."/>
            <person name="Shin-I T."/>
            <person name="Kuroki Y."/>
            <person name="Toyoda A."/>
            <person name="Suzuki Y."/>
            <person name="Hashimoto A."/>
            <person name="Yamaguchi K."/>
            <person name="Sugano A."/>
            <person name="Kohara Y."/>
            <person name="Fujiyama A."/>
            <person name="Anterola A."/>
            <person name="Aoki S."/>
            <person name="Ashton N."/>
            <person name="Barbazuk W.B."/>
            <person name="Barker E."/>
            <person name="Bennetzen J."/>
            <person name="Bezanilla M."/>
            <person name="Blankenship R."/>
            <person name="Cho S.H."/>
            <person name="Dutcher S."/>
            <person name="Estelle M."/>
            <person name="Fawcett J.A."/>
            <person name="Gundlach H."/>
            <person name="Hanada K."/>
            <person name="Heyl A."/>
            <person name="Hicks K.A."/>
            <person name="Hugh J."/>
            <person name="Lohr M."/>
            <person name="Mayer K."/>
            <person name="Melkozernov A."/>
            <person name="Murata T."/>
            <person name="Nelson D."/>
            <person name="Pils B."/>
            <person name="Prigge M."/>
            <person name="Reiss B."/>
            <person name="Renner T."/>
            <person name="Rombauts S."/>
            <person name="Rushton P."/>
            <person name="Sanderfoot A."/>
            <person name="Schween G."/>
            <person name="Shiu S.-H."/>
            <person name="Stueber K."/>
            <person name="Theodoulou F.L."/>
            <person name="Tu H."/>
            <person name="Van de Peer Y."/>
            <person name="Verrier P.J."/>
            <person name="Waters E."/>
            <person name="Wood A."/>
            <person name="Yang L."/>
            <person name="Cove D."/>
            <person name="Cuming A."/>
            <person name="Hasebe M."/>
            <person name="Lucas S."/>
            <person name="Mishler D.B."/>
            <person name="Reski R."/>
            <person name="Grigoriev I."/>
            <person name="Quatrano R.S."/>
            <person name="Boore J.L."/>
        </authorList>
    </citation>
    <scope>NUCLEOTIDE SEQUENCE [LARGE SCALE GENOMIC DNA]</scope>
    <source>
        <strain evidence="2 3">cv. Gransden 2004</strain>
    </source>
</reference>
<dbReference type="PaxDb" id="3218-PP1S2_44V6.1"/>
<reference evidence="2" key="3">
    <citation type="submission" date="2020-12" db="UniProtKB">
        <authorList>
            <consortium name="EnsemblPlants"/>
        </authorList>
    </citation>
    <scope>IDENTIFICATION</scope>
</reference>
<dbReference type="AlphaFoldDB" id="A0A2K1KCR3"/>
<dbReference type="EMBL" id="ABEU02000007">
    <property type="protein sequence ID" value="PNR51575.1"/>
    <property type="molecule type" value="Genomic_DNA"/>
</dbReference>
<accession>A0A2K1KCR3</accession>
<name>A0A2K1KCR3_PHYPA</name>